<sequence length="106" mass="11441">MSFRSDRGEARVHAGAFQYLADGRARHLLRASQTLPLAGPLGVIHRQQVALALGVLLKAGATHRTEVRLVLGPIAAPFTLAPEHLRLLQMLQPIARRPQDVGVADA</sequence>
<name>A0A182UAZ9_9DIPT</name>
<keyword evidence="2" id="KW-1185">Reference proteome</keyword>
<reference evidence="1" key="2">
    <citation type="submission" date="2020-05" db="UniProtKB">
        <authorList>
            <consortium name="EnsemblMetazoa"/>
        </authorList>
    </citation>
    <scope>IDENTIFICATION</scope>
    <source>
        <strain evidence="1">CM1001059</strain>
    </source>
</reference>
<protein>
    <submittedName>
        <fullName evidence="1">Uncharacterized protein</fullName>
    </submittedName>
</protein>
<dbReference type="AlphaFoldDB" id="A0A182UAZ9"/>
<dbReference type="EnsemblMetazoa" id="AMEC017137-RA">
    <property type="protein sequence ID" value="AMEC017137-PA"/>
    <property type="gene ID" value="AMEC017137"/>
</dbReference>
<proteinExistence type="predicted"/>
<evidence type="ECO:0000313" key="2">
    <source>
        <dbReference type="Proteomes" id="UP000075902"/>
    </source>
</evidence>
<organism evidence="1 2">
    <name type="scientific">Anopheles melas</name>
    <dbReference type="NCBI Taxonomy" id="34690"/>
    <lineage>
        <taxon>Eukaryota</taxon>
        <taxon>Metazoa</taxon>
        <taxon>Ecdysozoa</taxon>
        <taxon>Arthropoda</taxon>
        <taxon>Hexapoda</taxon>
        <taxon>Insecta</taxon>
        <taxon>Pterygota</taxon>
        <taxon>Neoptera</taxon>
        <taxon>Endopterygota</taxon>
        <taxon>Diptera</taxon>
        <taxon>Nematocera</taxon>
        <taxon>Culicoidea</taxon>
        <taxon>Culicidae</taxon>
        <taxon>Anophelinae</taxon>
        <taxon>Anopheles</taxon>
    </lineage>
</organism>
<dbReference type="VEuPathDB" id="VectorBase:AMEC017137"/>
<dbReference type="Proteomes" id="UP000075902">
    <property type="component" value="Unassembled WGS sequence"/>
</dbReference>
<accession>A0A182UAZ9</accession>
<evidence type="ECO:0000313" key="1">
    <source>
        <dbReference type="EnsemblMetazoa" id="AMEC017137-PA"/>
    </source>
</evidence>
<reference evidence="2" key="1">
    <citation type="submission" date="2014-01" db="EMBL/GenBank/DDBJ databases">
        <title>The Genome Sequence of Anopheles melas CM1001059_A (V2).</title>
        <authorList>
            <consortium name="The Broad Institute Genomics Platform"/>
            <person name="Neafsey D.E."/>
            <person name="Besansky N."/>
            <person name="Howell P."/>
            <person name="Walton C."/>
            <person name="Young S.K."/>
            <person name="Zeng Q."/>
            <person name="Gargeya S."/>
            <person name="Fitzgerald M."/>
            <person name="Haas B."/>
            <person name="Abouelleil A."/>
            <person name="Allen A.W."/>
            <person name="Alvarado L."/>
            <person name="Arachchi H.M."/>
            <person name="Berlin A.M."/>
            <person name="Chapman S.B."/>
            <person name="Gainer-Dewar J."/>
            <person name="Goldberg J."/>
            <person name="Griggs A."/>
            <person name="Gujja S."/>
            <person name="Hansen M."/>
            <person name="Howarth C."/>
            <person name="Imamovic A."/>
            <person name="Ireland A."/>
            <person name="Larimer J."/>
            <person name="McCowan C."/>
            <person name="Murphy C."/>
            <person name="Pearson M."/>
            <person name="Poon T.W."/>
            <person name="Priest M."/>
            <person name="Roberts A."/>
            <person name="Saif S."/>
            <person name="Shea T."/>
            <person name="Sisk P."/>
            <person name="Sykes S."/>
            <person name="Wortman J."/>
            <person name="Nusbaum C."/>
            <person name="Birren B."/>
        </authorList>
    </citation>
    <scope>NUCLEOTIDE SEQUENCE [LARGE SCALE GENOMIC DNA]</scope>
    <source>
        <strain evidence="2">CM1001059</strain>
    </source>
</reference>